<accession>A0A6N8L2D1</accession>
<gene>
    <name evidence="14" type="ORF">GQF63_17820</name>
</gene>
<dbReference type="InterPro" id="IPR039426">
    <property type="entry name" value="TonB-dep_rcpt-like"/>
</dbReference>
<proteinExistence type="inferred from homology"/>
<dbReference type="SUPFAM" id="SSF56935">
    <property type="entry name" value="Porins"/>
    <property type="match status" value="1"/>
</dbReference>
<dbReference type="GO" id="GO:0009279">
    <property type="term" value="C:cell outer membrane"/>
    <property type="evidence" value="ECO:0007669"/>
    <property type="project" value="UniProtKB-SubCell"/>
</dbReference>
<evidence type="ECO:0000256" key="9">
    <source>
        <dbReference type="ARBA" id="ARBA00023237"/>
    </source>
</evidence>
<comment type="similarity">
    <text evidence="10 11">Belongs to the TonB-dependent receptor family.</text>
</comment>
<dbReference type="GO" id="GO:0044718">
    <property type="term" value="P:siderophore transmembrane transport"/>
    <property type="evidence" value="ECO:0007669"/>
    <property type="project" value="TreeGrafter"/>
</dbReference>
<keyword evidence="15" id="KW-1185">Reference proteome</keyword>
<evidence type="ECO:0000256" key="6">
    <source>
        <dbReference type="ARBA" id="ARBA00023077"/>
    </source>
</evidence>
<evidence type="ECO:0000313" key="14">
    <source>
        <dbReference type="EMBL" id="MVZ63883.1"/>
    </source>
</evidence>
<dbReference type="SUPFAM" id="SSF49464">
    <property type="entry name" value="Carboxypeptidase regulatory domain-like"/>
    <property type="match status" value="1"/>
</dbReference>
<dbReference type="Gene3D" id="2.40.170.20">
    <property type="entry name" value="TonB-dependent receptor, beta-barrel domain"/>
    <property type="match status" value="1"/>
</dbReference>
<dbReference type="InterPro" id="IPR000531">
    <property type="entry name" value="Beta-barrel_TonB"/>
</dbReference>
<dbReference type="InterPro" id="IPR012910">
    <property type="entry name" value="Plug_dom"/>
</dbReference>
<keyword evidence="8" id="KW-0675">Receptor</keyword>
<comment type="subcellular location">
    <subcellularLocation>
        <location evidence="1 10">Cell outer membrane</location>
        <topology evidence="1 10">Multi-pass membrane protein</topology>
    </subcellularLocation>
</comment>
<keyword evidence="6 11" id="KW-0798">TonB box</keyword>
<keyword evidence="2 10" id="KW-0813">Transport</keyword>
<evidence type="ECO:0000256" key="1">
    <source>
        <dbReference type="ARBA" id="ARBA00004571"/>
    </source>
</evidence>
<dbReference type="NCBIfam" id="TIGR04056">
    <property type="entry name" value="OMP_RagA_SusC"/>
    <property type="match status" value="1"/>
</dbReference>
<name>A0A6N8L2D1_9SPHI</name>
<dbReference type="Pfam" id="PF00593">
    <property type="entry name" value="TonB_dep_Rec_b-barrel"/>
    <property type="match status" value="1"/>
</dbReference>
<evidence type="ECO:0000256" key="4">
    <source>
        <dbReference type="ARBA" id="ARBA00022692"/>
    </source>
</evidence>
<keyword evidence="3 10" id="KW-1134">Transmembrane beta strand</keyword>
<keyword evidence="5" id="KW-0732">Signal</keyword>
<sequence>MLLWDIILMISTQKSNFMKIKEAYQNCRIVCISFCFIFFVQLAAVAQDFTGKVVDKTDGTPLADVTIRDNQNVTKSQTDGTFRINAKLGAKLEFSLLGYQKLVFQLNNRNNLTIELERSEDVLEEVVVTALGIKRETKGLSYATQQVSAEAVSGIKDNSGNFVSALTGKVAGAVVSTTSGGPGSSARIVLRGNKSITGNNNALMVIDGIVFDNTSVTQSAGPYSNVYSSSDGGANINPEDIESINVLKGPSAAALYGSRAVNGAIIITTKQGAAGRWKLDVNSTHSFENVSYIPGLQNTYGRGNGGALGANATDSWGAPSTTYADNVKNFFNTGYSNSNSISASGGSEKVQSYFSVANGRIDGVIPENYLNRNNVDLRINTELVKGLKTDLKLSYINQDIHNKQRLSANGIMAQILTMPRDMDDAELKDYETINPSTGLPESKFWSTNVNNDNPYWSIYRNSVNEKRDRIVAMGSVSYQFTPWLNFMTRMSMDRFYEKTDGSFYNSTKANGNVLPGGQYYLTKSEYSNRNIDFLFTGATKVVDEQFQLNYVLGSSLLTRQYNTGTSMANGLTVPNNFSLAFASTPTFQGISAYKRHLNSVYGSLNLAMWESLYLDFTARNDWSSTLPAPHSYFYPSVGLSFVMNKWLSLPSWIDLAKVRGSYTMVGNDAEPNLLNQTYTYTAASGKGFITRNPTKSIQDLKPEKTTSYEGGFDFQFFGNRLGVNGTLYKSNSINQLIFLAATTSTGFDSQYINAGDVENKGFELQLTGKPIRNENFTWESTLNFARNTTKINELTNQISSVNVSASIAYATVVISKGGGYGDLYGAKWKVDPNSGKYVVNNLGMPVVETGKPVGNYNPSATLGWSNNFKYKNWGFHINVDGRIGGEMVSGTAALMADYGVGEFTTAHRDGNWVIDAVDQNGAANTKAINAEGFWTTVGAGGIYPYTEFFTFDMTNFRIRNLGLSYSLPNSLLPFVKSAQLSASMNNVLFLYKGKSILDIPGIGKLKNPVDPEASIGSGNFQGVEAAVLPLSRTFTMGVKLSF</sequence>
<evidence type="ECO:0000259" key="13">
    <source>
        <dbReference type="Pfam" id="PF07715"/>
    </source>
</evidence>
<evidence type="ECO:0000256" key="5">
    <source>
        <dbReference type="ARBA" id="ARBA00022729"/>
    </source>
</evidence>
<dbReference type="GO" id="GO:0015344">
    <property type="term" value="F:siderophore uptake transmembrane transporter activity"/>
    <property type="evidence" value="ECO:0007669"/>
    <property type="project" value="TreeGrafter"/>
</dbReference>
<dbReference type="InterPro" id="IPR023997">
    <property type="entry name" value="TonB-dep_OMP_SusC/RagA_CS"/>
</dbReference>
<keyword evidence="7 10" id="KW-0472">Membrane</keyword>
<dbReference type="InterPro" id="IPR036942">
    <property type="entry name" value="Beta-barrel_TonB_sf"/>
</dbReference>
<dbReference type="Pfam" id="PF13715">
    <property type="entry name" value="CarbopepD_reg_2"/>
    <property type="match status" value="1"/>
</dbReference>
<dbReference type="PANTHER" id="PTHR30069">
    <property type="entry name" value="TONB-DEPENDENT OUTER MEMBRANE RECEPTOR"/>
    <property type="match status" value="1"/>
</dbReference>
<dbReference type="InterPro" id="IPR037066">
    <property type="entry name" value="Plug_dom_sf"/>
</dbReference>
<dbReference type="Gene3D" id="2.170.130.10">
    <property type="entry name" value="TonB-dependent receptor, plug domain"/>
    <property type="match status" value="1"/>
</dbReference>
<dbReference type="NCBIfam" id="TIGR04057">
    <property type="entry name" value="SusC_RagA_signa"/>
    <property type="match status" value="1"/>
</dbReference>
<reference evidence="14 15" key="1">
    <citation type="submission" date="2019-12" db="EMBL/GenBank/DDBJ databases">
        <authorList>
            <person name="Dong K."/>
        </authorList>
    </citation>
    <scope>NUCLEOTIDE SEQUENCE [LARGE SCALE GENOMIC DNA]</scope>
    <source>
        <strain evidence="14 15">JCM 31225</strain>
    </source>
</reference>
<evidence type="ECO:0000256" key="3">
    <source>
        <dbReference type="ARBA" id="ARBA00022452"/>
    </source>
</evidence>
<dbReference type="PANTHER" id="PTHR30069:SF29">
    <property type="entry name" value="HEMOGLOBIN AND HEMOGLOBIN-HAPTOGLOBIN-BINDING PROTEIN 1-RELATED"/>
    <property type="match status" value="1"/>
</dbReference>
<evidence type="ECO:0000259" key="12">
    <source>
        <dbReference type="Pfam" id="PF00593"/>
    </source>
</evidence>
<keyword evidence="9 10" id="KW-0998">Cell outer membrane</keyword>
<dbReference type="Pfam" id="PF07715">
    <property type="entry name" value="Plug"/>
    <property type="match status" value="1"/>
</dbReference>
<dbReference type="InterPro" id="IPR008969">
    <property type="entry name" value="CarboxyPept-like_regulatory"/>
</dbReference>
<dbReference type="Proteomes" id="UP000435036">
    <property type="component" value="Unassembled WGS sequence"/>
</dbReference>
<feature type="domain" description="TonB-dependent receptor-like beta-barrel" evidence="12">
    <location>
        <begin position="431"/>
        <end position="879"/>
    </location>
</feature>
<evidence type="ECO:0000256" key="7">
    <source>
        <dbReference type="ARBA" id="ARBA00023136"/>
    </source>
</evidence>
<evidence type="ECO:0000256" key="2">
    <source>
        <dbReference type="ARBA" id="ARBA00022448"/>
    </source>
</evidence>
<keyword evidence="4 10" id="KW-0812">Transmembrane</keyword>
<evidence type="ECO:0000256" key="8">
    <source>
        <dbReference type="ARBA" id="ARBA00023170"/>
    </source>
</evidence>
<comment type="caution">
    <text evidence="14">The sequence shown here is derived from an EMBL/GenBank/DDBJ whole genome shotgun (WGS) entry which is preliminary data.</text>
</comment>
<evidence type="ECO:0000256" key="11">
    <source>
        <dbReference type="RuleBase" id="RU003357"/>
    </source>
</evidence>
<dbReference type="AlphaFoldDB" id="A0A6N8L2D1"/>
<protein>
    <submittedName>
        <fullName evidence="14">SusC/RagA family TonB-linked outer membrane protein</fullName>
    </submittedName>
</protein>
<evidence type="ECO:0000313" key="15">
    <source>
        <dbReference type="Proteomes" id="UP000435036"/>
    </source>
</evidence>
<organism evidence="14 15">
    <name type="scientific">Sphingobacterium humi</name>
    <dbReference type="NCBI Taxonomy" id="1796905"/>
    <lineage>
        <taxon>Bacteria</taxon>
        <taxon>Pseudomonadati</taxon>
        <taxon>Bacteroidota</taxon>
        <taxon>Sphingobacteriia</taxon>
        <taxon>Sphingobacteriales</taxon>
        <taxon>Sphingobacteriaceae</taxon>
        <taxon>Sphingobacterium</taxon>
    </lineage>
</organism>
<dbReference type="InterPro" id="IPR023996">
    <property type="entry name" value="TonB-dep_OMP_SusC/RagA"/>
</dbReference>
<evidence type="ECO:0000256" key="10">
    <source>
        <dbReference type="PROSITE-ProRule" id="PRU01360"/>
    </source>
</evidence>
<dbReference type="PROSITE" id="PS52016">
    <property type="entry name" value="TONB_DEPENDENT_REC_3"/>
    <property type="match status" value="1"/>
</dbReference>
<feature type="domain" description="TonB-dependent receptor plug" evidence="13">
    <location>
        <begin position="142"/>
        <end position="264"/>
    </location>
</feature>
<dbReference type="EMBL" id="WSQA01000017">
    <property type="protein sequence ID" value="MVZ63883.1"/>
    <property type="molecule type" value="Genomic_DNA"/>
</dbReference>